<dbReference type="AlphaFoldDB" id="A0A7W3VST0"/>
<sequence length="81" mass="9446">MPRTRYTRLVHKQDEARLNHQIRALNHLAYQLRRRPAELVELAAVIDLRDRRRARLEQQRRHKLAPSVTAAIPLGDHGALA</sequence>
<accession>A0A7W3VST0</accession>
<evidence type="ECO:0000313" key="1">
    <source>
        <dbReference type="EMBL" id="MBB1152470.1"/>
    </source>
</evidence>
<reference evidence="1 2" key="1">
    <citation type="submission" date="2020-08" db="EMBL/GenBank/DDBJ databases">
        <title>Amycolatopsis sp. nov. DR6-1 isolated from Dendrobium heterocarpum.</title>
        <authorList>
            <person name="Tedsree N."/>
            <person name="Kuncharoen N."/>
            <person name="Likhitwitayawuid K."/>
            <person name="Tanasupawat S."/>
        </authorList>
    </citation>
    <scope>NUCLEOTIDE SEQUENCE [LARGE SCALE GENOMIC DNA]</scope>
    <source>
        <strain evidence="1 2">DR6-1</strain>
    </source>
</reference>
<dbReference type="Proteomes" id="UP000526734">
    <property type="component" value="Unassembled WGS sequence"/>
</dbReference>
<gene>
    <name evidence="1" type="ORF">H4281_04965</name>
</gene>
<proteinExistence type="predicted"/>
<protein>
    <submittedName>
        <fullName evidence="1">Uncharacterized protein</fullName>
    </submittedName>
</protein>
<dbReference type="RefSeq" id="WP_182889684.1">
    <property type="nucleotide sequence ID" value="NZ_JACGZW010000002.1"/>
</dbReference>
<organism evidence="1 2">
    <name type="scientific">Amycolatopsis dendrobii</name>
    <dbReference type="NCBI Taxonomy" id="2760662"/>
    <lineage>
        <taxon>Bacteria</taxon>
        <taxon>Bacillati</taxon>
        <taxon>Actinomycetota</taxon>
        <taxon>Actinomycetes</taxon>
        <taxon>Pseudonocardiales</taxon>
        <taxon>Pseudonocardiaceae</taxon>
        <taxon>Amycolatopsis</taxon>
    </lineage>
</organism>
<keyword evidence="2" id="KW-1185">Reference proteome</keyword>
<comment type="caution">
    <text evidence="1">The sequence shown here is derived from an EMBL/GenBank/DDBJ whole genome shotgun (WGS) entry which is preliminary data.</text>
</comment>
<evidence type="ECO:0000313" key="2">
    <source>
        <dbReference type="Proteomes" id="UP000526734"/>
    </source>
</evidence>
<name>A0A7W3VST0_9PSEU</name>
<dbReference type="EMBL" id="JACGZW010000002">
    <property type="protein sequence ID" value="MBB1152470.1"/>
    <property type="molecule type" value="Genomic_DNA"/>
</dbReference>